<keyword evidence="1" id="KW-0472">Membrane</keyword>
<dbReference type="EMBL" id="UINC01056277">
    <property type="protein sequence ID" value="SVB76109.1"/>
    <property type="molecule type" value="Genomic_DNA"/>
</dbReference>
<gene>
    <name evidence="2" type="ORF">METZ01_LOCUS228963</name>
</gene>
<evidence type="ECO:0000313" key="2">
    <source>
        <dbReference type="EMBL" id="SVB76109.1"/>
    </source>
</evidence>
<feature type="transmembrane region" description="Helical" evidence="1">
    <location>
        <begin position="85"/>
        <end position="103"/>
    </location>
</feature>
<reference evidence="2" key="1">
    <citation type="submission" date="2018-05" db="EMBL/GenBank/DDBJ databases">
        <authorList>
            <person name="Lanie J.A."/>
            <person name="Ng W.-L."/>
            <person name="Kazmierczak K.M."/>
            <person name="Andrzejewski T.M."/>
            <person name="Davidsen T.M."/>
            <person name="Wayne K.J."/>
            <person name="Tettelin H."/>
            <person name="Glass J.I."/>
            <person name="Rusch D."/>
            <person name="Podicherti R."/>
            <person name="Tsui H.-C.T."/>
            <person name="Winkler M.E."/>
        </authorList>
    </citation>
    <scope>NUCLEOTIDE SEQUENCE</scope>
</reference>
<feature type="non-terminal residue" evidence="2">
    <location>
        <position position="113"/>
    </location>
</feature>
<name>A0A382GMB9_9ZZZZ</name>
<keyword evidence="1" id="KW-1133">Transmembrane helix</keyword>
<feature type="non-terminal residue" evidence="2">
    <location>
        <position position="1"/>
    </location>
</feature>
<keyword evidence="1" id="KW-0812">Transmembrane</keyword>
<accession>A0A382GMB9</accession>
<protein>
    <submittedName>
        <fullName evidence="2">Uncharacterized protein</fullName>
    </submittedName>
</protein>
<sequence length="113" mass="12897">VKTTRLFHTTKQAPIPFSQQSQLPYPPDLRTTRHGRDLHAGTTVEELGITKAIRFQLAGRLQTRPTKTTTRDSVEPIRKRGVRSFFAYLSGLGGGLFVFWFRIRNRSSIRGKI</sequence>
<evidence type="ECO:0000256" key="1">
    <source>
        <dbReference type="SAM" id="Phobius"/>
    </source>
</evidence>
<proteinExistence type="predicted"/>
<organism evidence="2">
    <name type="scientific">marine metagenome</name>
    <dbReference type="NCBI Taxonomy" id="408172"/>
    <lineage>
        <taxon>unclassified sequences</taxon>
        <taxon>metagenomes</taxon>
        <taxon>ecological metagenomes</taxon>
    </lineage>
</organism>
<dbReference type="AlphaFoldDB" id="A0A382GMB9"/>